<protein>
    <recommendedName>
        <fullName evidence="3">T. congolense-specific, cell surface-expressed gene family</fullName>
    </recommendedName>
</protein>
<gene>
    <name evidence="2" type="ORF">TCIL3000_11_13120</name>
</gene>
<proteinExistence type="predicted"/>
<accession>G0V2E1</accession>
<keyword evidence="1" id="KW-0732">Signal</keyword>
<name>G0V2E1_TRYCI</name>
<dbReference type="AlphaFoldDB" id="G0V2E1"/>
<sequence>MSLVLKKKLLFLLSSSVCMPSRMKYITPTDCNRERGEYVNIGCSTPLPAQRYNSTLASRYAVNIVIQPMRSQLIPTFQIAPPLLPLDICAFESPGSLTRETHSRKQQQEEKTAKIYPQPLLLLLFIYSIHKHTYILYIRLL</sequence>
<dbReference type="EMBL" id="HE575324">
    <property type="protein sequence ID" value="CCC95813.1"/>
    <property type="molecule type" value="Genomic_DNA"/>
</dbReference>
<feature type="chain" id="PRO_5003410752" description="T. congolense-specific, cell surface-expressed gene family" evidence="1">
    <location>
        <begin position="21"/>
        <end position="141"/>
    </location>
</feature>
<evidence type="ECO:0000256" key="1">
    <source>
        <dbReference type="SAM" id="SignalP"/>
    </source>
</evidence>
<reference evidence="2" key="1">
    <citation type="journal article" date="2012" name="Proc. Natl. Acad. Sci. U.S.A.">
        <title>Antigenic diversity is generated by distinct evolutionary mechanisms in African trypanosome species.</title>
        <authorList>
            <person name="Jackson A.P."/>
            <person name="Berry A."/>
            <person name="Aslett M."/>
            <person name="Allison H.C."/>
            <person name="Burton P."/>
            <person name="Vavrova-Anderson J."/>
            <person name="Brown R."/>
            <person name="Browne H."/>
            <person name="Corton N."/>
            <person name="Hauser H."/>
            <person name="Gamble J."/>
            <person name="Gilderthorp R."/>
            <person name="Marcello L."/>
            <person name="McQuillan J."/>
            <person name="Otto T.D."/>
            <person name="Quail M.A."/>
            <person name="Sanders M.J."/>
            <person name="van Tonder A."/>
            <person name="Ginger M.L."/>
            <person name="Field M.C."/>
            <person name="Barry J.D."/>
            <person name="Hertz-Fowler C."/>
            <person name="Berriman M."/>
        </authorList>
    </citation>
    <scope>NUCLEOTIDE SEQUENCE</scope>
    <source>
        <strain evidence="2">IL3000</strain>
    </source>
</reference>
<organism evidence="2">
    <name type="scientific">Trypanosoma congolense (strain IL3000)</name>
    <dbReference type="NCBI Taxonomy" id="1068625"/>
    <lineage>
        <taxon>Eukaryota</taxon>
        <taxon>Discoba</taxon>
        <taxon>Euglenozoa</taxon>
        <taxon>Kinetoplastea</taxon>
        <taxon>Metakinetoplastina</taxon>
        <taxon>Trypanosomatida</taxon>
        <taxon>Trypanosomatidae</taxon>
        <taxon>Trypanosoma</taxon>
        <taxon>Nannomonas</taxon>
    </lineage>
</organism>
<evidence type="ECO:0000313" key="2">
    <source>
        <dbReference type="EMBL" id="CCC95813.1"/>
    </source>
</evidence>
<feature type="signal peptide" evidence="1">
    <location>
        <begin position="1"/>
        <end position="20"/>
    </location>
</feature>
<evidence type="ECO:0008006" key="3">
    <source>
        <dbReference type="Google" id="ProtNLM"/>
    </source>
</evidence>